<dbReference type="AlphaFoldDB" id="A0A249N0A7"/>
<dbReference type="Pfam" id="PF13545">
    <property type="entry name" value="HTH_Crp_2"/>
    <property type="match status" value="1"/>
</dbReference>
<dbReference type="SUPFAM" id="SSF51206">
    <property type="entry name" value="cAMP-binding domain-like"/>
    <property type="match status" value="1"/>
</dbReference>
<reference evidence="6 7" key="1">
    <citation type="submission" date="2017-08" db="EMBL/GenBank/DDBJ databases">
        <title>Whole Genome Sequence of Sphingobium hydrophobicum C1: Insights into Adaption to the Electronic-waste Contaminated Sediment.</title>
        <authorList>
            <person name="Song D."/>
            <person name="Chen X."/>
            <person name="Xu M."/>
        </authorList>
    </citation>
    <scope>NUCLEOTIDE SEQUENCE [LARGE SCALE GENOMIC DNA]</scope>
    <source>
        <strain evidence="6 7">C1</strain>
        <plasmid evidence="6 7">p2</plasmid>
    </source>
</reference>
<evidence type="ECO:0000256" key="2">
    <source>
        <dbReference type="ARBA" id="ARBA00023125"/>
    </source>
</evidence>
<dbReference type="SMART" id="SM00100">
    <property type="entry name" value="cNMP"/>
    <property type="match status" value="1"/>
</dbReference>
<dbReference type="GO" id="GO:0003677">
    <property type="term" value="F:DNA binding"/>
    <property type="evidence" value="ECO:0007669"/>
    <property type="project" value="UniProtKB-KW"/>
</dbReference>
<keyword evidence="2" id="KW-0238">DNA-binding</keyword>
<dbReference type="Proteomes" id="UP000217141">
    <property type="component" value="Plasmid p2"/>
</dbReference>
<dbReference type="Pfam" id="PF00027">
    <property type="entry name" value="cNMP_binding"/>
    <property type="match status" value="1"/>
</dbReference>
<keyword evidence="6" id="KW-0614">Plasmid</keyword>
<evidence type="ECO:0000313" key="6">
    <source>
        <dbReference type="EMBL" id="ASY46809.1"/>
    </source>
</evidence>
<dbReference type="GO" id="GO:0005829">
    <property type="term" value="C:cytosol"/>
    <property type="evidence" value="ECO:0007669"/>
    <property type="project" value="TreeGrafter"/>
</dbReference>
<dbReference type="InterPro" id="IPR014710">
    <property type="entry name" value="RmlC-like_jellyroll"/>
</dbReference>
<dbReference type="EMBL" id="CP022748">
    <property type="protein sequence ID" value="ASY46809.1"/>
    <property type="molecule type" value="Genomic_DNA"/>
</dbReference>
<evidence type="ECO:0000256" key="3">
    <source>
        <dbReference type="ARBA" id="ARBA00023163"/>
    </source>
</evidence>
<evidence type="ECO:0000259" key="4">
    <source>
        <dbReference type="PROSITE" id="PS50042"/>
    </source>
</evidence>
<organism evidence="6 7">
    <name type="scientific">Sphingobium xenophagum</name>
    <dbReference type="NCBI Taxonomy" id="121428"/>
    <lineage>
        <taxon>Bacteria</taxon>
        <taxon>Pseudomonadati</taxon>
        <taxon>Pseudomonadota</taxon>
        <taxon>Alphaproteobacteria</taxon>
        <taxon>Sphingomonadales</taxon>
        <taxon>Sphingomonadaceae</taxon>
        <taxon>Sphingobium</taxon>
    </lineage>
</organism>
<feature type="domain" description="Cyclic nucleotide-binding" evidence="4">
    <location>
        <begin position="47"/>
        <end position="123"/>
    </location>
</feature>
<dbReference type="PANTHER" id="PTHR24567">
    <property type="entry name" value="CRP FAMILY TRANSCRIPTIONAL REGULATORY PROTEIN"/>
    <property type="match status" value="1"/>
</dbReference>
<dbReference type="SMART" id="SM00419">
    <property type="entry name" value="HTH_CRP"/>
    <property type="match status" value="1"/>
</dbReference>
<dbReference type="InterPro" id="IPR050397">
    <property type="entry name" value="Env_Response_Regulators"/>
</dbReference>
<evidence type="ECO:0000313" key="7">
    <source>
        <dbReference type="Proteomes" id="UP000217141"/>
    </source>
</evidence>
<keyword evidence="1" id="KW-0805">Transcription regulation</keyword>
<dbReference type="PANTHER" id="PTHR24567:SF28">
    <property type="entry name" value="LISTERIOLYSIN REGULATORY PROTEIN"/>
    <property type="match status" value="1"/>
</dbReference>
<keyword evidence="3" id="KW-0804">Transcription</keyword>
<dbReference type="InterPro" id="IPR018490">
    <property type="entry name" value="cNMP-bd_dom_sf"/>
</dbReference>
<sequence length="261" mass="28849">MRAGLRWRKLGSVISTRSTRTREGRRQIIVQTRGLASHLKIIGAVELFRDLPHEALVHAHACARIERLPKHARIFEQGARAERAYAVAKGSVRIIQTGSDGGQAIIRFIGSGEMFGTVPLFTDHLLPADAITAEASVVLSWSEADIVVLIGIYPQVSLNVIRVIGTRLIELQDRVRELATQRADQRLARALLRLIRNDGGDEVAFPLRRKDLAEFSGTTLHTASRMLSAWARAGLLTSIGRRILIHDRTALDSLAEGRPLL</sequence>
<dbReference type="GO" id="GO:0003700">
    <property type="term" value="F:DNA-binding transcription factor activity"/>
    <property type="evidence" value="ECO:0007669"/>
    <property type="project" value="TreeGrafter"/>
</dbReference>
<evidence type="ECO:0000256" key="1">
    <source>
        <dbReference type="ARBA" id="ARBA00023015"/>
    </source>
</evidence>
<name>A0A249N0A7_SPHXE</name>
<dbReference type="SUPFAM" id="SSF46785">
    <property type="entry name" value="Winged helix' DNA-binding domain"/>
    <property type="match status" value="1"/>
</dbReference>
<dbReference type="InterPro" id="IPR012318">
    <property type="entry name" value="HTH_CRP"/>
</dbReference>
<dbReference type="PROSITE" id="PS50042">
    <property type="entry name" value="CNMP_BINDING_3"/>
    <property type="match status" value="1"/>
</dbReference>
<protein>
    <submittedName>
        <fullName evidence="6">Crp/Fnr family transcriptional regulator</fullName>
    </submittedName>
</protein>
<gene>
    <name evidence="6" type="ORF">CJD35_20170</name>
</gene>
<evidence type="ECO:0000259" key="5">
    <source>
        <dbReference type="PROSITE" id="PS51063"/>
    </source>
</evidence>
<dbReference type="KEGG" id="shyd:CJD35_20170"/>
<dbReference type="CDD" id="cd00038">
    <property type="entry name" value="CAP_ED"/>
    <property type="match status" value="1"/>
</dbReference>
<accession>A0A249N0A7</accession>
<feature type="domain" description="HTH crp-type" evidence="5">
    <location>
        <begin position="181"/>
        <end position="249"/>
    </location>
</feature>
<dbReference type="Gene3D" id="2.60.120.10">
    <property type="entry name" value="Jelly Rolls"/>
    <property type="match status" value="1"/>
</dbReference>
<geneLocation type="plasmid" evidence="6 7">
    <name>p2</name>
</geneLocation>
<proteinExistence type="predicted"/>
<dbReference type="InterPro" id="IPR036390">
    <property type="entry name" value="WH_DNA-bd_sf"/>
</dbReference>
<dbReference type="InterPro" id="IPR000595">
    <property type="entry name" value="cNMP-bd_dom"/>
</dbReference>
<dbReference type="PROSITE" id="PS51063">
    <property type="entry name" value="HTH_CRP_2"/>
    <property type="match status" value="1"/>
</dbReference>